<sequence length="65" mass="7593">MEDEESDDAQAHELIGQRTGLKTKREGTIHFSTSFPRNLTKGIGTTKRRFELTDWSRKEQDDKLR</sequence>
<evidence type="ECO:0000313" key="3">
    <source>
        <dbReference type="Proteomes" id="UP000282087"/>
    </source>
</evidence>
<dbReference type="Proteomes" id="UP000282087">
    <property type="component" value="Unassembled WGS sequence"/>
</dbReference>
<feature type="region of interest" description="Disordered" evidence="1">
    <location>
        <begin position="1"/>
        <end position="42"/>
    </location>
</feature>
<protein>
    <submittedName>
        <fullName evidence="2">Uncharacterized protein</fullName>
    </submittedName>
</protein>
<keyword evidence="3" id="KW-1185">Reference proteome</keyword>
<organism evidence="2 3">
    <name type="scientific">Peronospora effusa</name>
    <dbReference type="NCBI Taxonomy" id="542832"/>
    <lineage>
        <taxon>Eukaryota</taxon>
        <taxon>Sar</taxon>
        <taxon>Stramenopiles</taxon>
        <taxon>Oomycota</taxon>
        <taxon>Peronosporomycetes</taxon>
        <taxon>Peronosporales</taxon>
        <taxon>Peronosporaceae</taxon>
        <taxon>Peronospora</taxon>
    </lineage>
</organism>
<name>A0A3M6VR93_9STRA</name>
<accession>A0A3M6VR93</accession>
<evidence type="ECO:0000313" key="2">
    <source>
        <dbReference type="EMBL" id="RMX68937.1"/>
    </source>
</evidence>
<proteinExistence type="predicted"/>
<dbReference type="EMBL" id="QLLG01000046">
    <property type="protein sequence ID" value="RMX68937.1"/>
    <property type="molecule type" value="Genomic_DNA"/>
</dbReference>
<dbReference type="AlphaFoldDB" id="A0A3M6VR93"/>
<evidence type="ECO:0000256" key="1">
    <source>
        <dbReference type="SAM" id="MobiDB-lite"/>
    </source>
</evidence>
<comment type="caution">
    <text evidence="2">The sequence shown here is derived from an EMBL/GenBank/DDBJ whole genome shotgun (WGS) entry which is preliminary data.</text>
</comment>
<gene>
    <name evidence="2" type="ORF">DD238_004166</name>
</gene>
<reference evidence="2 3" key="1">
    <citation type="submission" date="2018-06" db="EMBL/GenBank/DDBJ databases">
        <title>Comparative genomics of downy mildews reveals potential adaptations to biotrophy.</title>
        <authorList>
            <person name="Fletcher K."/>
            <person name="Klosterman S.J."/>
            <person name="Derevnina L."/>
            <person name="Martin F."/>
            <person name="Koike S."/>
            <person name="Reyes Chin-Wo S."/>
            <person name="Mou B."/>
            <person name="Michelmore R."/>
        </authorList>
    </citation>
    <scope>NUCLEOTIDE SEQUENCE [LARGE SCALE GENOMIC DNA]</scope>
    <source>
        <strain evidence="2 3">R14</strain>
    </source>
</reference>